<gene>
    <name evidence="5" type="ORF">FHR31_001713</name>
</gene>
<dbReference type="Pfam" id="PF16911">
    <property type="entry name" value="PapA_C"/>
    <property type="match status" value="1"/>
</dbReference>
<feature type="region of interest" description="Disordered" evidence="3">
    <location>
        <begin position="547"/>
        <end position="570"/>
    </location>
</feature>
<evidence type="ECO:0000259" key="4">
    <source>
        <dbReference type="Pfam" id="PF16911"/>
    </source>
</evidence>
<keyword evidence="1" id="KW-0808">Transferase</keyword>
<evidence type="ECO:0000256" key="2">
    <source>
        <dbReference type="ARBA" id="ARBA00023315"/>
    </source>
</evidence>
<feature type="domain" description="Phthiocerol/phthiodiolone dimycocerosyl transferase C-terminal" evidence="4">
    <location>
        <begin position="206"/>
        <end position="294"/>
    </location>
</feature>
<name>A0A7W5D3B4_9ACTN</name>
<evidence type="ECO:0000313" key="6">
    <source>
        <dbReference type="Proteomes" id="UP000530850"/>
    </source>
</evidence>
<proteinExistence type="predicted"/>
<dbReference type="SUPFAM" id="SSF52777">
    <property type="entry name" value="CoA-dependent acyltransferases"/>
    <property type="match status" value="2"/>
</dbReference>
<dbReference type="EMBL" id="JACHYA010000006">
    <property type="protein sequence ID" value="MBB3171882.1"/>
    <property type="molecule type" value="Genomic_DNA"/>
</dbReference>
<dbReference type="InterPro" id="IPR031641">
    <property type="entry name" value="PapA_C"/>
</dbReference>
<evidence type="ECO:0000313" key="5">
    <source>
        <dbReference type="EMBL" id="MBB3171882.1"/>
    </source>
</evidence>
<organism evidence="5 6">
    <name type="scientific">Parvibacter caecicola</name>
    <dbReference type="NCBI Taxonomy" id="747645"/>
    <lineage>
        <taxon>Bacteria</taxon>
        <taxon>Bacillati</taxon>
        <taxon>Actinomycetota</taxon>
        <taxon>Coriobacteriia</taxon>
        <taxon>Coriobacteriales</taxon>
        <taxon>Coriobacteriaceae</taxon>
        <taxon>Parvibacter</taxon>
    </lineage>
</organism>
<sequence>MDKVAWYRLDNVGKFYSAQAGDPKQTVFRISAVMRREVRPDVLQQALEATVGQLPSFNVVLRSGLFWRYLQQAPEVPQVQPENQPVCFGLHAGRKSVLYRVSYFRDRINLEMSHMIADGRGALAFLKTLLEFYAELLRHEAPSPEALAMLEEQGGGNTTQEAEDSFSRYFDKSKAGATPSTRPYRLAGWRNEANPTFMEVHLPVAGVVAAAKRMGVSVTSFLVAALVQALRAGMSTGAENRPITMDVPVDLRSVYGSETLRNFFGLAFISCSPQLATGPLDAIARDVQRQLTDATIPANLARRMNQMVKLEKNPVVRWVPSFVKDAALALGDWKARREVTCTFSNLGRVVLPPAAAAEVRSIGCLTSTRGLNFLAVSCEDDLTLGIASVYLLHEVPCRLVRILAAQGLEARLCVAKDAAEVDADLAQASLELRLRHQTWEEAMAVPQLDCPAPGAASAATAAAAPAPVATAAPASAVASIAPPACGLAAASKADDAPGLAPGATVSPTPGVASASAVAPAAIPAPAPSPVAGLGPYFRQRSSPASVQGSASAAALAPKAAAGEGAPDVAL</sequence>
<dbReference type="AlphaFoldDB" id="A0A7W5D3B4"/>
<accession>A0A7W5D3B4</accession>
<comment type="caution">
    <text evidence="5">The sequence shown here is derived from an EMBL/GenBank/DDBJ whole genome shotgun (WGS) entry which is preliminary data.</text>
</comment>
<dbReference type="Proteomes" id="UP000530850">
    <property type="component" value="Unassembled WGS sequence"/>
</dbReference>
<dbReference type="PANTHER" id="PTHR28037:SF1">
    <property type="entry name" value="ALCOHOL O-ACETYLTRANSFERASE 1-RELATED"/>
    <property type="match status" value="1"/>
</dbReference>
<evidence type="ECO:0000256" key="3">
    <source>
        <dbReference type="SAM" id="MobiDB-lite"/>
    </source>
</evidence>
<dbReference type="RefSeq" id="WP_183621499.1">
    <property type="nucleotide sequence ID" value="NZ_JACHYA010000006.1"/>
</dbReference>
<dbReference type="Gene3D" id="3.30.559.30">
    <property type="entry name" value="Nonribosomal peptide synthetase, condensation domain"/>
    <property type="match status" value="1"/>
</dbReference>
<evidence type="ECO:0000256" key="1">
    <source>
        <dbReference type="ARBA" id="ARBA00022679"/>
    </source>
</evidence>
<dbReference type="PANTHER" id="PTHR28037">
    <property type="entry name" value="ALCOHOL O-ACETYLTRANSFERASE 1-RELATED"/>
    <property type="match status" value="1"/>
</dbReference>
<dbReference type="InterPro" id="IPR052058">
    <property type="entry name" value="Alcohol_O-acetyltransferase"/>
</dbReference>
<protein>
    <recommendedName>
        <fullName evidence="4">Phthiocerol/phthiodiolone dimycocerosyl transferase C-terminal domain-containing protein</fullName>
    </recommendedName>
</protein>
<dbReference type="GO" id="GO:0016746">
    <property type="term" value="F:acyltransferase activity"/>
    <property type="evidence" value="ECO:0007669"/>
    <property type="project" value="UniProtKB-KW"/>
</dbReference>
<keyword evidence="2" id="KW-0012">Acyltransferase</keyword>
<reference evidence="5 6" key="1">
    <citation type="submission" date="2020-08" db="EMBL/GenBank/DDBJ databases">
        <title>Sequencing the genomes of 1000 actinobacteria strains.</title>
        <authorList>
            <person name="Klenk H.-P."/>
        </authorList>
    </citation>
    <scope>NUCLEOTIDE SEQUENCE [LARGE SCALE GENOMIC DNA]</scope>
    <source>
        <strain evidence="5 6">DSM 22242</strain>
    </source>
</reference>